<gene>
    <name evidence="1" type="ORF">ABS767_12840</name>
</gene>
<keyword evidence="2" id="KW-1185">Reference proteome</keyword>
<evidence type="ECO:0000313" key="1">
    <source>
        <dbReference type="EMBL" id="MFL9841854.1"/>
    </source>
</evidence>
<name>A0ABW8YNQ0_9SPHN</name>
<organism evidence="1 2">
    <name type="scientific">Sphingomonas plantiphila</name>
    <dbReference type="NCBI Taxonomy" id="3163295"/>
    <lineage>
        <taxon>Bacteria</taxon>
        <taxon>Pseudomonadati</taxon>
        <taxon>Pseudomonadota</taxon>
        <taxon>Alphaproteobacteria</taxon>
        <taxon>Sphingomonadales</taxon>
        <taxon>Sphingomonadaceae</taxon>
        <taxon>Sphingomonas</taxon>
    </lineage>
</organism>
<dbReference type="EMBL" id="JBELQC010000002">
    <property type="protein sequence ID" value="MFL9841854.1"/>
    <property type="molecule type" value="Genomic_DNA"/>
</dbReference>
<sequence length="1155" mass="123047">MTESRFRRRGTIWMLEPSDRPVLFRAPGFAPDSETLSLTETMKAENGSYVFLPEPVETEFAAALDRFLGDAHADSPPVFLWVENPRDPVERWRTRQFDVDRSDWTVGPAGGAVELGGYALDVRPGTALRPDNLGQAFTFSHAAPPAVALRTPAGGAAAIDAALGFGAAPGCWRFKLEFPAGSEAFRQLGCGLRYFRQHPQSGAVETIAFPVLSETAGQPLRFDVQIDPVRLEDVDRTHFAFCDAPLFDSTFRTREGRAIRLRPMGEGDRAARLAFHVAPAQLGGAGLGVLHLAPAGSFAVEQDGHGGEVIRLMCGASGLEYVAMPATGATVTFVPGRPAFADPIDGRLTMQATTPWIQADGDYFAQPEQAALFAPAPPGESPLLSLLEFKVAALPDRAEAALPMVPLSGAAAADVGQGRDFEAAILAPARRAAIAALTNHGADGALAAALPGGAAGVAITPQGLGVAIGADGGWDWIGFGHTGPADAAVASLRFTKARGRLRQAFQASELFMVLGDPAEFATSGAVPYRLTAADIARLRDDPATQVWDAAILDRLAAYLQDRGFPAFADRPAFDAAISAAGAVTTAQQRDVLARDAGQLCVTIGEWTFRFSPECWAPPEGSGRAPCYLVVKYAKGLSIAQLASDPAGWTWPEVASPTGAATAARDIARQIADARRAVDRGDLNYADFVRIVDDPDWSGVLVLSAELSLTGPADDMAALRAGLDDGRFAAHHLGFAASQIRFEGGQPRFSSTPLFGLIDYRGAEDLYFAADTDYAFRVSQLTVRIENSAIVSRFCAAELTLNRLFGSNCVVRAADRGANILLVGSFQEQRSATGVAGGRFVFANRDRYLIELPQGGAIESVELDSVQLVASGAQASFQMAGRLRFYWPGAFDPFCFGPYYTIAEVPELRDGSLRFANLALDMRASDAGKPIFSLRDEALTLDLPGSVAREDSLVSRFPVRLQRLITSPPPATTDAASATPASLGYVNISAPIDQQQLDSQWYGLVYRIELGSLGALANSAPLAMDILVAWSPAERDVIPPVYLGIKLPGADSRLGAALPLQGLMTLGFKSIEFLVHDPGNAVNNYTLCLRNFAVRLLGLSFPPGRNNIYLFGNPDQTGEQAVGWYAAYVADDVSAERLENVPLLGRTLVGDDDGGR</sequence>
<protein>
    <submittedName>
        <fullName evidence="1">Uncharacterized protein</fullName>
    </submittedName>
</protein>
<accession>A0ABW8YNQ0</accession>
<comment type="caution">
    <text evidence="1">The sequence shown here is derived from an EMBL/GenBank/DDBJ whole genome shotgun (WGS) entry which is preliminary data.</text>
</comment>
<proteinExistence type="predicted"/>
<dbReference type="Proteomes" id="UP001629244">
    <property type="component" value="Unassembled WGS sequence"/>
</dbReference>
<dbReference type="RefSeq" id="WP_408078953.1">
    <property type="nucleotide sequence ID" value="NZ_JBELQC010000002.1"/>
</dbReference>
<evidence type="ECO:0000313" key="2">
    <source>
        <dbReference type="Proteomes" id="UP001629244"/>
    </source>
</evidence>
<reference evidence="1 2" key="1">
    <citation type="submission" date="2024-06" db="EMBL/GenBank/DDBJ databases">
        <authorList>
            <person name="Kaempfer P."/>
            <person name="Viver T."/>
        </authorList>
    </citation>
    <scope>NUCLEOTIDE SEQUENCE [LARGE SCALE GENOMIC DNA]</scope>
    <source>
        <strain evidence="1 2">ST-64</strain>
    </source>
</reference>